<comment type="caution">
    <text evidence="1">The sequence shown here is derived from an EMBL/GenBank/DDBJ whole genome shotgun (WGS) entry which is preliminary data.</text>
</comment>
<organism evidence="1 2">
    <name type="scientific">Sorangium cellulosum</name>
    <name type="common">Polyangium cellulosum</name>
    <dbReference type="NCBI Taxonomy" id="56"/>
    <lineage>
        <taxon>Bacteria</taxon>
        <taxon>Pseudomonadati</taxon>
        <taxon>Myxococcota</taxon>
        <taxon>Polyangia</taxon>
        <taxon>Polyangiales</taxon>
        <taxon>Polyangiaceae</taxon>
        <taxon>Sorangium</taxon>
    </lineage>
</organism>
<evidence type="ECO:0000313" key="2">
    <source>
        <dbReference type="Proteomes" id="UP000075635"/>
    </source>
</evidence>
<dbReference type="AlphaFoldDB" id="A0A150SE32"/>
<evidence type="ECO:0000313" key="1">
    <source>
        <dbReference type="EMBL" id="KYF90712.1"/>
    </source>
</evidence>
<gene>
    <name evidence="1" type="ORF">BE17_16145</name>
</gene>
<dbReference type="Proteomes" id="UP000075635">
    <property type="component" value="Unassembled WGS sequence"/>
</dbReference>
<accession>A0A150SE32</accession>
<protein>
    <submittedName>
        <fullName evidence="1">Uncharacterized protein</fullName>
    </submittedName>
</protein>
<reference evidence="1 2" key="1">
    <citation type="submission" date="2014-02" db="EMBL/GenBank/DDBJ databases">
        <title>The small core and large imbalanced accessory genome model reveals a collaborative survival strategy of Sorangium cellulosum strains in nature.</title>
        <authorList>
            <person name="Han K."/>
            <person name="Peng R."/>
            <person name="Blom J."/>
            <person name="Li Y.-Z."/>
        </authorList>
    </citation>
    <scope>NUCLEOTIDE SEQUENCE [LARGE SCALE GENOMIC DNA]</scope>
    <source>
        <strain evidence="1 2">So0011-07</strain>
    </source>
</reference>
<proteinExistence type="predicted"/>
<sequence>MVYCYQGDLDAIAEYHSLKLVGDVVLGRFRWLRRPDTAGYVYLKVESRNRLFGGWCLQDYAPPEGIDSLPHYPEHLEQMIWFRQVPAPPWPEWAELYFEALGTG</sequence>
<name>A0A150SE32_SORCE</name>
<dbReference type="EMBL" id="JEMB01001084">
    <property type="protein sequence ID" value="KYF90712.1"/>
    <property type="molecule type" value="Genomic_DNA"/>
</dbReference>